<organism evidence="2 3">
    <name type="scientific">Pseudonocardia aurantiaca</name>
    <dbReference type="NCBI Taxonomy" id="75290"/>
    <lineage>
        <taxon>Bacteria</taxon>
        <taxon>Bacillati</taxon>
        <taxon>Actinomycetota</taxon>
        <taxon>Actinomycetes</taxon>
        <taxon>Pseudonocardiales</taxon>
        <taxon>Pseudonocardiaceae</taxon>
        <taxon>Pseudonocardia</taxon>
    </lineage>
</organism>
<evidence type="ECO:0000259" key="1">
    <source>
        <dbReference type="Pfam" id="PF12697"/>
    </source>
</evidence>
<dbReference type="InterPro" id="IPR029058">
    <property type="entry name" value="AB_hydrolase_fold"/>
</dbReference>
<dbReference type="RefSeq" id="WP_343984399.1">
    <property type="nucleotide sequence ID" value="NZ_BAAAJG010000021.1"/>
</dbReference>
<dbReference type="Proteomes" id="UP001597145">
    <property type="component" value="Unassembled WGS sequence"/>
</dbReference>
<dbReference type="Pfam" id="PF12697">
    <property type="entry name" value="Abhydrolase_6"/>
    <property type="match status" value="1"/>
</dbReference>
<keyword evidence="2" id="KW-0378">Hydrolase</keyword>
<reference evidence="3" key="1">
    <citation type="journal article" date="2019" name="Int. J. Syst. Evol. Microbiol.">
        <title>The Global Catalogue of Microorganisms (GCM) 10K type strain sequencing project: providing services to taxonomists for standard genome sequencing and annotation.</title>
        <authorList>
            <consortium name="The Broad Institute Genomics Platform"/>
            <consortium name="The Broad Institute Genome Sequencing Center for Infectious Disease"/>
            <person name="Wu L."/>
            <person name="Ma J."/>
        </authorList>
    </citation>
    <scope>NUCLEOTIDE SEQUENCE [LARGE SCALE GENOMIC DNA]</scope>
    <source>
        <strain evidence="3">JCM 12165</strain>
    </source>
</reference>
<name>A0ABW4FXP9_9PSEU</name>
<evidence type="ECO:0000313" key="2">
    <source>
        <dbReference type="EMBL" id="MFD1535137.1"/>
    </source>
</evidence>
<protein>
    <submittedName>
        <fullName evidence="2">Alpha/beta fold hydrolase</fullName>
    </submittedName>
</protein>
<dbReference type="Gene3D" id="3.40.50.1820">
    <property type="entry name" value="alpha/beta hydrolase"/>
    <property type="match status" value="1"/>
</dbReference>
<sequence>MIGHFPDTAAAARFRAAYAEGMARLPEPAGTTVVPTDFGRVHVHHFGSDPRTPLVLLPGRSGSTAMWAPNLPAWAAQRTVHAIEVLGEAGLSVQEREIRDADDQAAWLAATLAGLGLERAHLVGVSFGGWLAVNLALHASPAVASLSLIDPAYVFGRFPMKIIIASLATLPAAPAFVRNRMLSWISGGVPVGDEPIARVIAAAMREFRLGVPPPTYPSDDALRGLHVPTLALIAGRSEIHHPRKAYERARSLLPDVQAELWPGATHAITGEFAAEVNNRVLVFVSAVEERNAP</sequence>
<dbReference type="InterPro" id="IPR000073">
    <property type="entry name" value="AB_hydrolase_1"/>
</dbReference>
<proteinExistence type="predicted"/>
<evidence type="ECO:0000313" key="3">
    <source>
        <dbReference type="Proteomes" id="UP001597145"/>
    </source>
</evidence>
<dbReference type="EMBL" id="JBHUCP010000050">
    <property type="protein sequence ID" value="MFD1535137.1"/>
    <property type="molecule type" value="Genomic_DNA"/>
</dbReference>
<feature type="domain" description="AB hydrolase-1" evidence="1">
    <location>
        <begin position="54"/>
        <end position="277"/>
    </location>
</feature>
<keyword evidence="3" id="KW-1185">Reference proteome</keyword>
<dbReference type="PANTHER" id="PTHR46438:SF11">
    <property type="entry name" value="LIPASE-RELATED"/>
    <property type="match status" value="1"/>
</dbReference>
<dbReference type="GO" id="GO:0016787">
    <property type="term" value="F:hydrolase activity"/>
    <property type="evidence" value="ECO:0007669"/>
    <property type="project" value="UniProtKB-KW"/>
</dbReference>
<comment type="caution">
    <text evidence="2">The sequence shown here is derived from an EMBL/GenBank/DDBJ whole genome shotgun (WGS) entry which is preliminary data.</text>
</comment>
<accession>A0ABW4FXP9</accession>
<gene>
    <name evidence="2" type="ORF">ACFSCY_37590</name>
</gene>
<dbReference type="SUPFAM" id="SSF53474">
    <property type="entry name" value="alpha/beta-Hydrolases"/>
    <property type="match status" value="1"/>
</dbReference>
<dbReference type="PANTHER" id="PTHR46438">
    <property type="entry name" value="ALPHA/BETA-HYDROLASES SUPERFAMILY PROTEIN"/>
    <property type="match status" value="1"/>
</dbReference>